<dbReference type="PANTHER" id="PTHR21485:SF3">
    <property type="entry name" value="N-ACYLNEURAMINATE CYTIDYLYLTRANSFERASE"/>
    <property type="match status" value="1"/>
</dbReference>
<name>A0ABU5IC41_9BURK</name>
<dbReference type="SUPFAM" id="SSF53448">
    <property type="entry name" value="Nucleotide-diphospho-sugar transferases"/>
    <property type="match status" value="1"/>
</dbReference>
<dbReference type="Gene3D" id="3.90.550.10">
    <property type="entry name" value="Spore Coat Polysaccharide Biosynthesis Protein SpsA, Chain A"/>
    <property type="match status" value="1"/>
</dbReference>
<dbReference type="InterPro" id="IPR003329">
    <property type="entry name" value="Cytidylyl_trans"/>
</dbReference>
<gene>
    <name evidence="1" type="ORF">SM757_08085</name>
</gene>
<dbReference type="PANTHER" id="PTHR21485">
    <property type="entry name" value="HAD SUPERFAMILY MEMBERS CMAS AND KDSC"/>
    <property type="match status" value="1"/>
</dbReference>
<comment type="caution">
    <text evidence="1">The sequence shown here is derived from an EMBL/GenBank/DDBJ whole genome shotgun (WGS) entry which is preliminary data.</text>
</comment>
<dbReference type="RefSeq" id="WP_322465061.1">
    <property type="nucleotide sequence ID" value="NZ_JAXOJX010000009.1"/>
</dbReference>
<protein>
    <submittedName>
        <fullName evidence="1">Acylneuraminate cytidylyltransferase family protein</fullName>
        <ecNumber evidence="1">2.7.7.-</ecNumber>
    </submittedName>
</protein>
<dbReference type="InterPro" id="IPR050793">
    <property type="entry name" value="CMP-NeuNAc_synthase"/>
</dbReference>
<dbReference type="GO" id="GO:0016779">
    <property type="term" value="F:nucleotidyltransferase activity"/>
    <property type="evidence" value="ECO:0007669"/>
    <property type="project" value="UniProtKB-KW"/>
</dbReference>
<evidence type="ECO:0000313" key="1">
    <source>
        <dbReference type="EMBL" id="MDZ5456533.1"/>
    </source>
</evidence>
<keyword evidence="2" id="KW-1185">Reference proteome</keyword>
<evidence type="ECO:0000313" key="2">
    <source>
        <dbReference type="Proteomes" id="UP001293718"/>
    </source>
</evidence>
<dbReference type="Pfam" id="PF02348">
    <property type="entry name" value="CTP_transf_3"/>
    <property type="match status" value="1"/>
</dbReference>
<dbReference type="Proteomes" id="UP001293718">
    <property type="component" value="Unassembled WGS sequence"/>
</dbReference>
<dbReference type="EC" id="2.7.7.-" evidence="1"/>
<organism evidence="1 2">
    <name type="scientific">Azohydromonas lata</name>
    <dbReference type="NCBI Taxonomy" id="45677"/>
    <lineage>
        <taxon>Bacteria</taxon>
        <taxon>Pseudomonadati</taxon>
        <taxon>Pseudomonadota</taxon>
        <taxon>Betaproteobacteria</taxon>
        <taxon>Burkholderiales</taxon>
        <taxon>Sphaerotilaceae</taxon>
        <taxon>Azohydromonas</taxon>
    </lineage>
</organism>
<accession>A0ABU5IC41</accession>
<proteinExistence type="predicted"/>
<dbReference type="EMBL" id="JAXOJX010000009">
    <property type="protein sequence ID" value="MDZ5456533.1"/>
    <property type="molecule type" value="Genomic_DNA"/>
</dbReference>
<keyword evidence="1" id="KW-0548">Nucleotidyltransferase</keyword>
<dbReference type="InterPro" id="IPR029044">
    <property type="entry name" value="Nucleotide-diphossugar_trans"/>
</dbReference>
<keyword evidence="1" id="KW-0808">Transferase</keyword>
<reference evidence="1 2" key="1">
    <citation type="submission" date="2023-11" db="EMBL/GenBank/DDBJ databases">
        <title>Draft genome of Azohydromonas lata strain H1 (DSM1123), a polyhydroxyalkanoate producer.</title>
        <authorList>
            <person name="Traversa D."/>
            <person name="D'Addabbo P."/>
            <person name="Pazzani C."/>
            <person name="Manzari C."/>
            <person name="Chiara M."/>
            <person name="Scrascia M."/>
        </authorList>
    </citation>
    <scope>NUCLEOTIDE SEQUENCE [LARGE SCALE GENOMIC DNA]</scope>
    <source>
        <strain evidence="1 2">H1</strain>
    </source>
</reference>
<dbReference type="CDD" id="cd02513">
    <property type="entry name" value="CMP-NeuAc_Synthase"/>
    <property type="match status" value="1"/>
</dbReference>
<sequence>MAEVAPGRLLAVIPARGGSKRLPRKNVLPLAGRPLIQWSIDAALASGVFDAVLVSTDDEEIAAAARAAGALVPWLRPADLASDTATSAAVLQHALEWYECERGPAEAVVLLQPTSPFRRAGSIREAVAAYHVQNAVAPRAAVVSVSPAAQHPAWCFRLGEGATMEPFQGWDALQRRSQDLPPAYALNGSIYVLPAPLVRGGGALLQPGTRAFVMADLHESLDIDTAEDWAQAQAQATHWERG</sequence>